<gene>
    <name evidence="1" type="ORF">TtJL18_2347</name>
</gene>
<protein>
    <submittedName>
        <fullName evidence="1">Uncharacterized protein</fullName>
    </submittedName>
</protein>
<accession>H9ZV16</accession>
<keyword evidence="1" id="KW-0614">Plasmid</keyword>
<dbReference type="KEGG" id="ttl:TtJL18_2347"/>
<dbReference type="EMBL" id="CP003254">
    <property type="protein sequence ID" value="AFH40176.1"/>
    <property type="molecule type" value="Genomic_DNA"/>
</dbReference>
<proteinExistence type="predicted"/>
<dbReference type="Proteomes" id="UP000007388">
    <property type="component" value="Plasmid pTTJL1802"/>
</dbReference>
<geneLocation type="plasmid" evidence="1 2">
    <name>pTTJL1802</name>
</geneLocation>
<dbReference type="AlphaFoldDB" id="H9ZV16"/>
<reference evidence="1 2" key="1">
    <citation type="journal article" date="2013" name="Genome Announc.">
        <title>Whole Genome Sequencing of Thermus oshimai JL-2 and Thermus thermophilus JL-18, Incomplete Denitrifiers from the United States Great Basin.</title>
        <authorList>
            <person name="Murugapiran S.K."/>
            <person name="Huntemann M."/>
            <person name="Wei C.L."/>
            <person name="Han J."/>
            <person name="Detter J.C."/>
            <person name="Han C.S."/>
            <person name="Erkkila T.H."/>
            <person name="Teshima H."/>
            <person name="Chen A."/>
            <person name="Kyrpides N."/>
            <person name="Mavrommatis K."/>
            <person name="Markowitz V."/>
            <person name="Szeto E."/>
            <person name="Ivanova N."/>
            <person name="Pagani I."/>
            <person name="Lam J."/>
            <person name="McDonald A.I."/>
            <person name="Dodsworth J.A."/>
            <person name="Pati A."/>
            <person name="Goodwin L."/>
            <person name="Peters L."/>
            <person name="Pitluck S."/>
            <person name="Woyke T."/>
            <person name="Hedlund B.P."/>
        </authorList>
    </citation>
    <scope>NUCLEOTIDE SEQUENCE [LARGE SCALE GENOMIC DNA]</scope>
    <source>
        <strain evidence="1 2">JL-18</strain>
        <plasmid evidence="1 2">pTTJL1802</plasmid>
    </source>
</reference>
<dbReference type="HOGENOM" id="CLU_3030985_0_0_0"/>
<evidence type="ECO:0000313" key="1">
    <source>
        <dbReference type="EMBL" id="AFH40176.1"/>
    </source>
</evidence>
<dbReference type="PATRIC" id="fig|798128.4.peg.2282"/>
<dbReference type="RefSeq" id="WP_014632204.1">
    <property type="nucleotide sequence ID" value="NC_017590.1"/>
</dbReference>
<evidence type="ECO:0000313" key="2">
    <source>
        <dbReference type="Proteomes" id="UP000007388"/>
    </source>
</evidence>
<sequence>MVDLKLSEKEARALLNLLDGEHYWGELPEVLERVLKALKRAVKEAKRPQEAKEAAA</sequence>
<name>H9ZV16_THETH</name>
<organism evidence="1 2">
    <name type="scientific">Thermus thermophilus JL-18</name>
    <dbReference type="NCBI Taxonomy" id="798128"/>
    <lineage>
        <taxon>Bacteria</taxon>
        <taxon>Thermotogati</taxon>
        <taxon>Deinococcota</taxon>
        <taxon>Deinococci</taxon>
        <taxon>Thermales</taxon>
        <taxon>Thermaceae</taxon>
        <taxon>Thermus</taxon>
    </lineage>
</organism>